<comment type="caution">
    <text evidence="10">The sequence shown here is derived from an EMBL/GenBank/DDBJ whole genome shotgun (WGS) entry which is preliminary data.</text>
</comment>
<dbReference type="GO" id="GO:0004930">
    <property type="term" value="F:G protein-coupled receptor activity"/>
    <property type="evidence" value="ECO:0007669"/>
    <property type="project" value="UniProtKB-KW"/>
</dbReference>
<organism evidence="10 11">
    <name type="scientific">Elysia marginata</name>
    <dbReference type="NCBI Taxonomy" id="1093978"/>
    <lineage>
        <taxon>Eukaryota</taxon>
        <taxon>Metazoa</taxon>
        <taxon>Spiralia</taxon>
        <taxon>Lophotrochozoa</taxon>
        <taxon>Mollusca</taxon>
        <taxon>Gastropoda</taxon>
        <taxon>Heterobranchia</taxon>
        <taxon>Euthyneura</taxon>
        <taxon>Panpulmonata</taxon>
        <taxon>Sacoglossa</taxon>
        <taxon>Placobranchoidea</taxon>
        <taxon>Plakobranchidae</taxon>
        <taxon>Elysia</taxon>
    </lineage>
</organism>
<keyword evidence="4" id="KW-0297">G-protein coupled receptor</keyword>
<evidence type="ECO:0000256" key="2">
    <source>
        <dbReference type="ARBA" id="ARBA00022692"/>
    </source>
</evidence>
<dbReference type="Proteomes" id="UP000762676">
    <property type="component" value="Unassembled WGS sequence"/>
</dbReference>
<dbReference type="AlphaFoldDB" id="A0AAV4GSA8"/>
<evidence type="ECO:0000313" key="10">
    <source>
        <dbReference type="EMBL" id="GFR87735.1"/>
    </source>
</evidence>
<evidence type="ECO:0000256" key="5">
    <source>
        <dbReference type="ARBA" id="ARBA00023136"/>
    </source>
</evidence>
<dbReference type="EMBL" id="BMAT01005111">
    <property type="protein sequence ID" value="GFR87735.1"/>
    <property type="molecule type" value="Genomic_DNA"/>
</dbReference>
<keyword evidence="2 8" id="KW-0812">Transmembrane</keyword>
<dbReference type="PANTHER" id="PTHR24243">
    <property type="entry name" value="G-PROTEIN COUPLED RECEPTOR"/>
    <property type="match status" value="1"/>
</dbReference>
<keyword evidence="5 8" id="KW-0472">Membrane</keyword>
<evidence type="ECO:0000256" key="7">
    <source>
        <dbReference type="ARBA" id="ARBA00023224"/>
    </source>
</evidence>
<dbReference type="PANTHER" id="PTHR24243:SF208">
    <property type="entry name" value="PYROKININ-1 RECEPTOR"/>
    <property type="match status" value="1"/>
</dbReference>
<keyword evidence="11" id="KW-1185">Reference proteome</keyword>
<feature type="domain" description="G-protein coupled receptors family 1 profile" evidence="9">
    <location>
        <begin position="37"/>
        <end position="155"/>
    </location>
</feature>
<reference evidence="10 11" key="1">
    <citation type="journal article" date="2021" name="Elife">
        <title>Chloroplast acquisition without the gene transfer in kleptoplastic sea slugs, Plakobranchus ocellatus.</title>
        <authorList>
            <person name="Maeda T."/>
            <person name="Takahashi S."/>
            <person name="Yoshida T."/>
            <person name="Shimamura S."/>
            <person name="Takaki Y."/>
            <person name="Nagai Y."/>
            <person name="Toyoda A."/>
            <person name="Suzuki Y."/>
            <person name="Arimoto A."/>
            <person name="Ishii H."/>
            <person name="Satoh N."/>
            <person name="Nishiyama T."/>
            <person name="Hasebe M."/>
            <person name="Maruyama T."/>
            <person name="Minagawa J."/>
            <person name="Obokata J."/>
            <person name="Shigenobu S."/>
        </authorList>
    </citation>
    <scope>NUCLEOTIDE SEQUENCE [LARGE SCALE GENOMIC DNA]</scope>
</reference>
<evidence type="ECO:0000256" key="8">
    <source>
        <dbReference type="SAM" id="Phobius"/>
    </source>
</evidence>
<protein>
    <recommendedName>
        <fullName evidence="9">G-protein coupled receptors family 1 profile domain-containing protein</fullName>
    </recommendedName>
</protein>
<dbReference type="SUPFAM" id="SSF81321">
    <property type="entry name" value="Family A G protein-coupled receptor-like"/>
    <property type="match status" value="1"/>
</dbReference>
<evidence type="ECO:0000259" key="9">
    <source>
        <dbReference type="PROSITE" id="PS50262"/>
    </source>
</evidence>
<feature type="transmembrane region" description="Helical" evidence="8">
    <location>
        <begin position="69"/>
        <end position="90"/>
    </location>
</feature>
<evidence type="ECO:0000313" key="11">
    <source>
        <dbReference type="Proteomes" id="UP000762676"/>
    </source>
</evidence>
<evidence type="ECO:0000256" key="6">
    <source>
        <dbReference type="ARBA" id="ARBA00023170"/>
    </source>
</evidence>
<gene>
    <name evidence="10" type="ORF">ElyMa_002500900</name>
</gene>
<accession>A0AAV4GSA8</accession>
<feature type="transmembrane region" description="Helical" evidence="8">
    <location>
        <begin position="119"/>
        <end position="147"/>
    </location>
</feature>
<proteinExistence type="predicted"/>
<name>A0AAV4GSA8_9GAST</name>
<comment type="subcellular location">
    <subcellularLocation>
        <location evidence="1">Membrane</location>
        <topology evidence="1">Multi-pass membrane protein</topology>
    </subcellularLocation>
</comment>
<evidence type="ECO:0000256" key="3">
    <source>
        <dbReference type="ARBA" id="ARBA00022989"/>
    </source>
</evidence>
<dbReference type="Gene3D" id="1.20.1070.10">
    <property type="entry name" value="Rhodopsin 7-helix transmembrane proteins"/>
    <property type="match status" value="1"/>
</dbReference>
<dbReference type="CDD" id="cd00637">
    <property type="entry name" value="7tm_classA_rhodopsin-like"/>
    <property type="match status" value="1"/>
</dbReference>
<dbReference type="Pfam" id="PF00001">
    <property type="entry name" value="7tm_1"/>
    <property type="match status" value="1"/>
</dbReference>
<dbReference type="GO" id="GO:0016020">
    <property type="term" value="C:membrane"/>
    <property type="evidence" value="ECO:0007669"/>
    <property type="project" value="UniProtKB-SubCell"/>
</dbReference>
<evidence type="ECO:0000256" key="4">
    <source>
        <dbReference type="ARBA" id="ARBA00023040"/>
    </source>
</evidence>
<dbReference type="PROSITE" id="PS50262">
    <property type="entry name" value="G_PROTEIN_RECEP_F1_2"/>
    <property type="match status" value="1"/>
</dbReference>
<keyword evidence="6" id="KW-0675">Receptor</keyword>
<sequence>MRKLSCVASKIDPDRGWWLNIIFLPQVYMFNRVFDHVTSFTTMIISIERFVAVVWPFKVNLLITKTRMVVVIIFIYVLSFALQGLFFFIYEIRWKTSEDGRRFPSYRTTSLYQRNEKAIIAYNSLVLSNILVFAPMIVVRFCSVVILHKITASMR</sequence>
<dbReference type="InterPro" id="IPR000276">
    <property type="entry name" value="GPCR_Rhodpsn"/>
</dbReference>
<keyword evidence="7" id="KW-0807">Transducer</keyword>
<evidence type="ECO:0000256" key="1">
    <source>
        <dbReference type="ARBA" id="ARBA00004141"/>
    </source>
</evidence>
<keyword evidence="3 8" id="KW-1133">Transmembrane helix</keyword>
<dbReference type="InterPro" id="IPR017452">
    <property type="entry name" value="GPCR_Rhodpsn_7TM"/>
</dbReference>